<dbReference type="GO" id="GO:0045505">
    <property type="term" value="F:dynein intermediate chain binding"/>
    <property type="evidence" value="ECO:0007669"/>
    <property type="project" value="TreeGrafter"/>
</dbReference>
<dbReference type="Proteomes" id="UP000179807">
    <property type="component" value="Unassembled WGS sequence"/>
</dbReference>
<dbReference type="PANTHER" id="PTHR21255">
    <property type="entry name" value="T-COMPLEX-ASSOCIATED-TESTIS-EXPRESSED 1/ DYNEIN LIGHT CHAIN"/>
    <property type="match status" value="1"/>
</dbReference>
<sequence length="108" mass="12226">MQQPKFETDAVRTITEQAIQTSLNNQVYDHSSVNKWSSEILETTLRTLCEKFPSYKFVSQCLILQKAGGGLHVSSSCYWDSNSDGMVTVRWENESMHCIVSIYGLAVQ</sequence>
<dbReference type="Gene3D" id="3.30.1140.40">
    <property type="entry name" value="Tctex-1"/>
    <property type="match status" value="1"/>
</dbReference>
<proteinExistence type="predicted"/>
<organism evidence="2 3">
    <name type="scientific">Tritrichomonas foetus</name>
    <dbReference type="NCBI Taxonomy" id="1144522"/>
    <lineage>
        <taxon>Eukaryota</taxon>
        <taxon>Metamonada</taxon>
        <taxon>Parabasalia</taxon>
        <taxon>Tritrichomonadida</taxon>
        <taxon>Tritrichomonadidae</taxon>
        <taxon>Tritrichomonas</taxon>
    </lineage>
</organism>
<protein>
    <submittedName>
        <fullName evidence="2">Dynein light chain Tctex-type 1</fullName>
    </submittedName>
</protein>
<name>A0A1J4L1Z1_9EUKA</name>
<dbReference type="InterPro" id="IPR038586">
    <property type="entry name" value="Tctex-1-like_sf"/>
</dbReference>
<accession>A0A1J4L1Z1</accession>
<reference evidence="2 3" key="2">
    <citation type="submission" date="2016-10" db="EMBL/GenBank/DDBJ databases">
        <authorList>
            <person name="Benchimol M."/>
            <person name="Almeida L.G."/>
            <person name="Vasconcelos A.T."/>
            <person name="Perreira-Neves A."/>
            <person name="Rosa I.A."/>
            <person name="Tasca T."/>
            <person name="Bogo M.R."/>
            <person name="de Souza W."/>
        </authorList>
    </citation>
    <scope>NUCLEOTIDE SEQUENCE [LARGE SCALE GENOMIC DNA]</scope>
    <source>
        <strain evidence="2 3">K</strain>
    </source>
</reference>
<evidence type="ECO:0000313" key="1">
    <source>
        <dbReference type="EMBL" id="ARM19763.1"/>
    </source>
</evidence>
<dbReference type="OrthoDB" id="10059120at2759"/>
<dbReference type="RefSeq" id="XP_068370665.1">
    <property type="nucleotide sequence ID" value="XM_068490774.1"/>
</dbReference>
<dbReference type="AlphaFoldDB" id="A0A1J4L1Z1"/>
<dbReference type="GO" id="GO:0005737">
    <property type="term" value="C:cytoplasm"/>
    <property type="evidence" value="ECO:0007669"/>
    <property type="project" value="TreeGrafter"/>
</dbReference>
<dbReference type="InterPro" id="IPR005334">
    <property type="entry name" value="Tctex-1-like"/>
</dbReference>
<evidence type="ECO:0000313" key="3">
    <source>
        <dbReference type="Proteomes" id="UP000179807"/>
    </source>
</evidence>
<dbReference type="GO" id="GO:0007018">
    <property type="term" value="P:microtubule-based movement"/>
    <property type="evidence" value="ECO:0007669"/>
    <property type="project" value="TreeGrafter"/>
</dbReference>
<dbReference type="EMBL" id="KX579529">
    <property type="protein sequence ID" value="ARM19763.1"/>
    <property type="molecule type" value="Genomic_DNA"/>
</dbReference>
<reference evidence="1" key="1">
    <citation type="submission" date="2016-07" db="EMBL/GenBank/DDBJ databases">
        <authorList>
            <person name="Rosa I.A."/>
            <person name="Brigido M.C."/>
            <person name="Santos E.O."/>
            <person name="Almeida L.G.P."/>
            <person name="Zingalli R.B."/>
            <person name="Vasconcelos A.T.R."/>
            <person name="Souza W."/>
            <person name="Benchimol M."/>
        </authorList>
    </citation>
    <scope>NUCLEOTIDE SEQUENCE</scope>
    <source>
        <strain evidence="1">2580</strain>
    </source>
</reference>
<gene>
    <name evidence="2" type="ORF">TRFO_02580</name>
</gene>
<dbReference type="PANTHER" id="PTHR21255:SF4">
    <property type="entry name" value="DYNEIN LIGHT CHAIN TCTEX-TYPE"/>
    <property type="match status" value="1"/>
</dbReference>
<reference evidence="1" key="3">
    <citation type="journal article" date="2017" name="Biol. Cell">
        <title>The costa of trichomonads: A complex macromolecular cytoskeleton structure made of uncommon proteins.</title>
        <authorList>
            <person name="de Andrade Rosa I."/>
            <person name="Brigido M.C."/>
            <person name="de Oliveira Santos E."/>
            <person name="Gonzaga L."/>
            <person name="Zingali R.B."/>
            <person name="de Vasconcelos A.T."/>
            <person name="de Souza W."/>
            <person name="Benchimol M."/>
        </authorList>
    </citation>
    <scope>NUCLEOTIDE SEQUENCE</scope>
    <source>
        <strain evidence="1">2580</strain>
    </source>
</reference>
<dbReference type="GeneID" id="94825478"/>
<dbReference type="GO" id="GO:0005868">
    <property type="term" value="C:cytoplasmic dynein complex"/>
    <property type="evidence" value="ECO:0007669"/>
    <property type="project" value="TreeGrafter"/>
</dbReference>
<dbReference type="VEuPathDB" id="TrichDB:TRFO_02580"/>
<keyword evidence="3" id="KW-1185">Reference proteome</keyword>
<dbReference type="CDD" id="cd21455">
    <property type="entry name" value="DLC-like_DYNLT1_DYNLT3"/>
    <property type="match status" value="1"/>
</dbReference>
<evidence type="ECO:0000313" key="2">
    <source>
        <dbReference type="EMBL" id="OHT17529.1"/>
    </source>
</evidence>
<dbReference type="EMBL" id="MLAK01000002">
    <property type="protein sequence ID" value="OHT17529.1"/>
    <property type="molecule type" value="Genomic_DNA"/>
</dbReference>
<dbReference type="Pfam" id="PF03645">
    <property type="entry name" value="Tctex-1"/>
    <property type="match status" value="1"/>
</dbReference>